<comment type="caution">
    <text evidence="1">The sequence shown here is derived from an EMBL/GenBank/DDBJ whole genome shotgun (WGS) entry which is preliminary data.</text>
</comment>
<protein>
    <submittedName>
        <fullName evidence="1">Uncharacterized protein</fullName>
    </submittedName>
</protein>
<gene>
    <name evidence="1" type="ORF">CLV62_11856</name>
</gene>
<dbReference type="Proteomes" id="UP000247973">
    <property type="component" value="Unassembled WGS sequence"/>
</dbReference>
<sequence>MFMRCIVMFINKVTSTTYGNKLSAQKWHLLMTLIKGLRFLKTTC</sequence>
<keyword evidence="2" id="KW-1185">Reference proteome</keyword>
<reference evidence="1 2" key="1">
    <citation type="submission" date="2018-03" db="EMBL/GenBank/DDBJ databases">
        <title>Genomic Encyclopedia of Archaeal and Bacterial Type Strains, Phase II (KMG-II): from individual species to whole genera.</title>
        <authorList>
            <person name="Goeker M."/>
        </authorList>
    </citation>
    <scope>NUCLEOTIDE SEQUENCE [LARGE SCALE GENOMIC DNA]</scope>
    <source>
        <strain evidence="1 2">DSM 100214</strain>
    </source>
</reference>
<evidence type="ECO:0000313" key="2">
    <source>
        <dbReference type="Proteomes" id="UP000247973"/>
    </source>
</evidence>
<dbReference type="EMBL" id="QICL01000018">
    <property type="protein sequence ID" value="PXV62667.1"/>
    <property type="molecule type" value="Genomic_DNA"/>
</dbReference>
<dbReference type="AlphaFoldDB" id="A0A2V3PME9"/>
<evidence type="ECO:0000313" key="1">
    <source>
        <dbReference type="EMBL" id="PXV62667.1"/>
    </source>
</evidence>
<name>A0A2V3PME9_9BACT</name>
<proteinExistence type="predicted"/>
<accession>A0A2V3PME9</accession>
<organism evidence="1 2">
    <name type="scientific">Dysgonomonas alginatilytica</name>
    <dbReference type="NCBI Taxonomy" id="1605892"/>
    <lineage>
        <taxon>Bacteria</taxon>
        <taxon>Pseudomonadati</taxon>
        <taxon>Bacteroidota</taxon>
        <taxon>Bacteroidia</taxon>
        <taxon>Bacteroidales</taxon>
        <taxon>Dysgonomonadaceae</taxon>
        <taxon>Dysgonomonas</taxon>
    </lineage>
</organism>